<evidence type="ECO:0000256" key="2">
    <source>
        <dbReference type="SAM" id="Coils"/>
    </source>
</evidence>
<feature type="coiled-coil region" evidence="2">
    <location>
        <begin position="54"/>
        <end position="88"/>
    </location>
</feature>
<dbReference type="InterPro" id="IPR007858">
    <property type="entry name" value="Dpy-30_motif"/>
</dbReference>
<gene>
    <name evidence="4" type="primary">LOC136079713</name>
</gene>
<evidence type="ECO:0000313" key="3">
    <source>
        <dbReference type="Proteomes" id="UP001652625"/>
    </source>
</evidence>
<dbReference type="Gene3D" id="1.20.890.10">
    <property type="entry name" value="cAMP-dependent protein kinase regulatory subunit, dimerization-anchoring domain"/>
    <property type="match status" value="1"/>
</dbReference>
<keyword evidence="2" id="KW-0175">Coiled coil</keyword>
<dbReference type="Proteomes" id="UP001652625">
    <property type="component" value="Chromosome 04"/>
</dbReference>
<name>A0ABM4BS64_HYDVU</name>
<dbReference type="RefSeq" id="XP_065651996.1">
    <property type="nucleotide sequence ID" value="XM_065795924.1"/>
</dbReference>
<dbReference type="PANTHER" id="PTHR23356:SF16">
    <property type="entry name" value="DPY30 DOMAIN CONTAINING 2"/>
    <property type="match status" value="1"/>
</dbReference>
<dbReference type="PANTHER" id="PTHR23356">
    <property type="entry name" value="DPY30-RELATED"/>
    <property type="match status" value="1"/>
</dbReference>
<accession>A0ABM4BS64</accession>
<reference evidence="4" key="1">
    <citation type="submission" date="2025-08" db="UniProtKB">
        <authorList>
            <consortium name="RefSeq"/>
        </authorList>
    </citation>
    <scope>IDENTIFICATION</scope>
</reference>
<keyword evidence="3" id="KW-1185">Reference proteome</keyword>
<proteinExistence type="inferred from homology"/>
<sequence>MDSEYLKQHLGLALSLGLSEICQKRPSDPIGYLSAWLKKFVCNREENEQDLIDKKRLDEEREILAEEAKHKEAMIQEQEKIANQLLAENVNKP</sequence>
<dbReference type="Pfam" id="PF05186">
    <property type="entry name" value="Dpy-30"/>
    <property type="match status" value="1"/>
</dbReference>
<protein>
    <submittedName>
        <fullName evidence="4">DPY30 domain-containing protein 1-like</fullName>
    </submittedName>
</protein>
<dbReference type="InterPro" id="IPR037856">
    <property type="entry name" value="Sdc1/DPY30"/>
</dbReference>
<organism evidence="3 4">
    <name type="scientific">Hydra vulgaris</name>
    <name type="common">Hydra</name>
    <name type="synonym">Hydra attenuata</name>
    <dbReference type="NCBI Taxonomy" id="6087"/>
    <lineage>
        <taxon>Eukaryota</taxon>
        <taxon>Metazoa</taxon>
        <taxon>Cnidaria</taxon>
        <taxon>Hydrozoa</taxon>
        <taxon>Hydroidolina</taxon>
        <taxon>Anthoathecata</taxon>
        <taxon>Aplanulata</taxon>
        <taxon>Hydridae</taxon>
        <taxon>Hydra</taxon>
    </lineage>
</organism>
<dbReference type="GeneID" id="136079713"/>
<comment type="similarity">
    <text evidence="1">Belongs to the dpy-30 family.</text>
</comment>
<evidence type="ECO:0000313" key="4">
    <source>
        <dbReference type="RefSeq" id="XP_065651996.1"/>
    </source>
</evidence>
<evidence type="ECO:0000256" key="1">
    <source>
        <dbReference type="ARBA" id="ARBA00010849"/>
    </source>
</evidence>